<protein>
    <recommendedName>
        <fullName evidence="1">RNase H type-1 domain-containing protein</fullName>
    </recommendedName>
</protein>
<proteinExistence type="predicted"/>
<organism evidence="2 3">
    <name type="scientific">Trapa incisa</name>
    <dbReference type="NCBI Taxonomy" id="236973"/>
    <lineage>
        <taxon>Eukaryota</taxon>
        <taxon>Viridiplantae</taxon>
        <taxon>Streptophyta</taxon>
        <taxon>Embryophyta</taxon>
        <taxon>Tracheophyta</taxon>
        <taxon>Spermatophyta</taxon>
        <taxon>Magnoliopsida</taxon>
        <taxon>eudicotyledons</taxon>
        <taxon>Gunneridae</taxon>
        <taxon>Pentapetalae</taxon>
        <taxon>rosids</taxon>
        <taxon>malvids</taxon>
        <taxon>Myrtales</taxon>
        <taxon>Lythraceae</taxon>
        <taxon>Trapa</taxon>
    </lineage>
</organism>
<dbReference type="FunFam" id="3.30.420.10:FF:000076">
    <property type="entry name" value="RBR-type E3 ubiquitin transferase"/>
    <property type="match status" value="1"/>
</dbReference>
<dbReference type="GO" id="GO:0004523">
    <property type="term" value="F:RNA-DNA hybrid ribonuclease activity"/>
    <property type="evidence" value="ECO:0007669"/>
    <property type="project" value="InterPro"/>
</dbReference>
<dbReference type="Proteomes" id="UP001345219">
    <property type="component" value="Chromosome 13"/>
</dbReference>
<dbReference type="PANTHER" id="PTHR46387">
    <property type="entry name" value="POLYNUCLEOTIDYL TRANSFERASE, RIBONUCLEASE H-LIKE SUPERFAMILY PROTEIN"/>
    <property type="match status" value="1"/>
</dbReference>
<dbReference type="AlphaFoldDB" id="A0AAN7L9F0"/>
<dbReference type="SUPFAM" id="SSF53098">
    <property type="entry name" value="Ribonuclease H-like"/>
    <property type="match status" value="1"/>
</dbReference>
<dbReference type="EMBL" id="JAXIOK010000001">
    <property type="protein sequence ID" value="KAK4780810.1"/>
    <property type="molecule type" value="Genomic_DNA"/>
</dbReference>
<dbReference type="Gene3D" id="3.30.420.10">
    <property type="entry name" value="Ribonuclease H-like superfamily/Ribonuclease H"/>
    <property type="match status" value="1"/>
</dbReference>
<feature type="domain" description="RNase H type-1" evidence="1">
    <location>
        <begin position="222"/>
        <end position="354"/>
    </location>
</feature>
<comment type="caution">
    <text evidence="2">The sequence shown here is derived from an EMBL/GenBank/DDBJ whole genome shotgun (WGS) entry which is preliminary data.</text>
</comment>
<evidence type="ECO:0000313" key="2">
    <source>
        <dbReference type="EMBL" id="KAK4780810.1"/>
    </source>
</evidence>
<gene>
    <name evidence="2" type="ORF">SAY87_016916</name>
</gene>
<dbReference type="InterPro" id="IPR036397">
    <property type="entry name" value="RNaseH_sf"/>
</dbReference>
<keyword evidence="3" id="KW-1185">Reference proteome</keyword>
<reference evidence="2 3" key="1">
    <citation type="journal article" date="2023" name="Hortic Res">
        <title>Pangenome of water caltrop reveals structural variations and asymmetric subgenome divergence after allopolyploidization.</title>
        <authorList>
            <person name="Zhang X."/>
            <person name="Chen Y."/>
            <person name="Wang L."/>
            <person name="Yuan Y."/>
            <person name="Fang M."/>
            <person name="Shi L."/>
            <person name="Lu R."/>
            <person name="Comes H.P."/>
            <person name="Ma Y."/>
            <person name="Chen Y."/>
            <person name="Huang G."/>
            <person name="Zhou Y."/>
            <person name="Zheng Z."/>
            <person name="Qiu Y."/>
        </authorList>
    </citation>
    <scope>NUCLEOTIDE SEQUENCE [LARGE SCALE GENOMIC DNA]</scope>
    <source>
        <tissue evidence="2">Roots</tissue>
    </source>
</reference>
<dbReference type="InterPro" id="IPR012337">
    <property type="entry name" value="RNaseH-like_sf"/>
</dbReference>
<dbReference type="GO" id="GO:0003676">
    <property type="term" value="F:nucleic acid binding"/>
    <property type="evidence" value="ECO:0007669"/>
    <property type="project" value="InterPro"/>
</dbReference>
<dbReference type="CDD" id="cd09279">
    <property type="entry name" value="RNase_HI_like"/>
    <property type="match status" value="1"/>
</dbReference>
<evidence type="ECO:0000313" key="3">
    <source>
        <dbReference type="Proteomes" id="UP001345219"/>
    </source>
</evidence>
<evidence type="ECO:0000259" key="1">
    <source>
        <dbReference type="PROSITE" id="PS50879"/>
    </source>
</evidence>
<dbReference type="InterPro" id="IPR002156">
    <property type="entry name" value="RNaseH_domain"/>
</dbReference>
<dbReference type="PANTHER" id="PTHR46387:SF2">
    <property type="entry name" value="RIBONUCLEASE HI"/>
    <property type="match status" value="1"/>
</dbReference>
<dbReference type="Pfam" id="PF13456">
    <property type="entry name" value="RVT_3"/>
    <property type="match status" value="1"/>
</dbReference>
<name>A0AAN7L9F0_9MYRT</name>
<sequence length="373" mass="40755">MSCLSNAPSYAASILRRSIQIFARNLAYGSSVSAWSVNGNRAFPNASLRVANSNSLFPSYRIQCYSSKPKKSKEITPPVPQTPAPVADAAHREKDALFVVRKGDAVGVYRCFKECQAQVGSSIRDLPVSIYKGHLLSKDTEDYLISRGLKNALYVISAADMTDDIFGPLTPCIIQEPATEGAVDKPEETLQEKAISRLSVSELLKMNADEIRDITTEATSADSPTCILEFDGSSKGNPGKAGAGAVLRSADGNLICRLREGAGTVTTNNIAEYRAIILGLKYALIRGYRNIQVKGDSKLVCMQVEGRWKVKNKGIFEMWEQVNKLKERFHSFEISHVLRALNSEADAQANIAVNLADGEVEEECVQVAKLYIV</sequence>
<dbReference type="PROSITE" id="PS50879">
    <property type="entry name" value="RNASE_H_1"/>
    <property type="match status" value="1"/>
</dbReference>
<accession>A0AAN7L9F0</accession>